<comment type="function">
    <text evidence="7">Catalyzes the NADPH-dependent reduction of L-glutamate 5-phosphate into L-glutamate 5-semialdehyde and phosphate. The product spontaneously undergoes cyclization to form 1-pyrroline-5-carboxylate.</text>
</comment>
<dbReference type="Gene3D" id="3.40.309.10">
    <property type="entry name" value="Aldehyde Dehydrogenase, Chain A, domain 2"/>
    <property type="match status" value="1"/>
</dbReference>
<comment type="pathway">
    <text evidence="1 7">Amino-acid biosynthesis; L-proline biosynthesis; L-glutamate 5-semialdehyde from L-glutamate: step 2/2.</text>
</comment>
<comment type="similarity">
    <text evidence="7">Belongs to the gamma-glutamyl phosphate reductase family.</text>
</comment>
<dbReference type="KEGG" id="bhc:JFL75_01665"/>
<keyword evidence="5 7" id="KW-0560">Oxidoreductase</keyword>
<dbReference type="InterPro" id="IPR020593">
    <property type="entry name" value="G-glutamylP_reductase_CS"/>
</dbReference>
<dbReference type="NCBIfam" id="NF001221">
    <property type="entry name" value="PRK00197.1"/>
    <property type="match status" value="1"/>
</dbReference>
<dbReference type="InterPro" id="IPR012134">
    <property type="entry name" value="Glu-5-SA_DH"/>
</dbReference>
<dbReference type="InterPro" id="IPR016163">
    <property type="entry name" value="Ald_DH_C"/>
</dbReference>
<evidence type="ECO:0000259" key="8">
    <source>
        <dbReference type="Pfam" id="PF00171"/>
    </source>
</evidence>
<dbReference type="EMBL" id="CP067089">
    <property type="protein sequence ID" value="QQO09653.1"/>
    <property type="molecule type" value="Genomic_DNA"/>
</dbReference>
<dbReference type="CDD" id="cd07079">
    <property type="entry name" value="ALDH_F18-19_ProA-GPR"/>
    <property type="match status" value="1"/>
</dbReference>
<proteinExistence type="inferred from homology"/>
<dbReference type="Proteomes" id="UP000595917">
    <property type="component" value="Chromosome"/>
</dbReference>
<dbReference type="UniPathway" id="UPA00098">
    <property type="reaction ID" value="UER00360"/>
</dbReference>
<dbReference type="FunFam" id="3.40.309.10:FF:000006">
    <property type="entry name" value="Gamma-glutamyl phosphate reductase"/>
    <property type="match status" value="1"/>
</dbReference>
<dbReference type="InterPro" id="IPR016162">
    <property type="entry name" value="Ald_DH_N"/>
</dbReference>
<organism evidence="9 10">
    <name type="scientific">Breznakiella homolactica</name>
    <dbReference type="NCBI Taxonomy" id="2798577"/>
    <lineage>
        <taxon>Bacteria</taxon>
        <taxon>Pseudomonadati</taxon>
        <taxon>Spirochaetota</taxon>
        <taxon>Spirochaetia</taxon>
        <taxon>Spirochaetales</taxon>
        <taxon>Breznakiellaceae</taxon>
        <taxon>Breznakiella</taxon>
    </lineage>
</organism>
<dbReference type="InterPro" id="IPR000965">
    <property type="entry name" value="GPR_dom"/>
</dbReference>
<keyword evidence="10" id="KW-1185">Reference proteome</keyword>
<reference evidence="9" key="1">
    <citation type="submission" date="2021-01" db="EMBL/GenBank/DDBJ databases">
        <title>Description of Breznakiella homolactica.</title>
        <authorList>
            <person name="Song Y."/>
            <person name="Brune A."/>
        </authorList>
    </citation>
    <scope>NUCLEOTIDE SEQUENCE</scope>
    <source>
        <strain evidence="9">RmG30</strain>
    </source>
</reference>
<evidence type="ECO:0000256" key="4">
    <source>
        <dbReference type="ARBA" id="ARBA00022857"/>
    </source>
</evidence>
<dbReference type="GO" id="GO:0004350">
    <property type="term" value="F:glutamate-5-semialdehyde dehydrogenase activity"/>
    <property type="evidence" value="ECO:0007669"/>
    <property type="project" value="UniProtKB-UniRule"/>
</dbReference>
<comment type="subcellular location">
    <subcellularLocation>
        <location evidence="7">Cytoplasm</location>
    </subcellularLocation>
</comment>
<evidence type="ECO:0000256" key="3">
    <source>
        <dbReference type="ARBA" id="ARBA00022650"/>
    </source>
</evidence>
<keyword evidence="7" id="KW-0963">Cytoplasm</keyword>
<dbReference type="InterPro" id="IPR015590">
    <property type="entry name" value="Aldehyde_DH_dom"/>
</dbReference>
<dbReference type="EC" id="1.2.1.41" evidence="7"/>
<dbReference type="GO" id="GO:0050661">
    <property type="term" value="F:NADP binding"/>
    <property type="evidence" value="ECO:0007669"/>
    <property type="project" value="InterPro"/>
</dbReference>
<dbReference type="InterPro" id="IPR016161">
    <property type="entry name" value="Ald_DH/histidinol_DH"/>
</dbReference>
<dbReference type="HAMAP" id="MF_00412">
    <property type="entry name" value="ProA"/>
    <property type="match status" value="1"/>
</dbReference>
<dbReference type="PANTHER" id="PTHR11063">
    <property type="entry name" value="GLUTAMATE SEMIALDEHYDE DEHYDROGENASE"/>
    <property type="match status" value="1"/>
</dbReference>
<dbReference type="Pfam" id="PF00171">
    <property type="entry name" value="Aldedh"/>
    <property type="match status" value="1"/>
</dbReference>
<dbReference type="AlphaFoldDB" id="A0A7T7XNN8"/>
<keyword evidence="3 7" id="KW-0641">Proline biosynthesis</keyword>
<dbReference type="GO" id="GO:0005737">
    <property type="term" value="C:cytoplasm"/>
    <property type="evidence" value="ECO:0007669"/>
    <property type="project" value="UniProtKB-SubCell"/>
</dbReference>
<dbReference type="SUPFAM" id="SSF53720">
    <property type="entry name" value="ALDH-like"/>
    <property type="match status" value="1"/>
</dbReference>
<dbReference type="NCBIfam" id="TIGR00407">
    <property type="entry name" value="proA"/>
    <property type="match status" value="1"/>
</dbReference>
<sequence>MNSLDHLFDSLKKAQARLELQTRHAKDNALRSVMAALDNAREDILAANRADVERARSGGMKEALIDRLALDSGRITGIIDSIDTIIRQEDPIQKVKAGWTMPNGLFIEQITVPLGVAAIIYESRPNVTVDAFSLAYKAGCAILLRGSSAALESNRTIVRAIKDGLSRGGGIADAVALADSGSRDEIDIILNARGKIDVVLPRGGKELIRRVVENARVPVIETGEGNCHIYVEPSADIGNAAGIIENAKLQKPGACNAAETLLVRREIAADLMPLVAQRLAGKAQLRCDERSKAAIGSVPAGLDLRDADDSDWGTEFLDYTLAVKTVDSLDEAITHINTYGTKHSEAILTKNLDSAGEFQRRVDAACVYTNASIRFTDGGEFGFGAELGISTQKFHARGPMGLEALTTIKYRISGSGQIRP</sequence>
<dbReference type="RefSeq" id="WP_215626956.1">
    <property type="nucleotide sequence ID" value="NZ_CP067089.2"/>
</dbReference>
<accession>A0A7T7XNN8</accession>
<evidence type="ECO:0000256" key="2">
    <source>
        <dbReference type="ARBA" id="ARBA00022605"/>
    </source>
</evidence>
<dbReference type="PANTHER" id="PTHR11063:SF8">
    <property type="entry name" value="DELTA-1-PYRROLINE-5-CARBOXYLATE SYNTHASE"/>
    <property type="match status" value="1"/>
</dbReference>
<gene>
    <name evidence="7" type="primary">proA</name>
    <name evidence="9" type="ORF">JFL75_01665</name>
</gene>
<name>A0A7T7XNN8_9SPIR</name>
<dbReference type="Gene3D" id="3.40.605.10">
    <property type="entry name" value="Aldehyde Dehydrogenase, Chain A, domain 1"/>
    <property type="match status" value="1"/>
</dbReference>
<evidence type="ECO:0000256" key="5">
    <source>
        <dbReference type="ARBA" id="ARBA00023002"/>
    </source>
</evidence>
<keyword evidence="2 7" id="KW-0028">Amino-acid biosynthesis</keyword>
<feature type="domain" description="Aldehyde dehydrogenase" evidence="8">
    <location>
        <begin position="74"/>
        <end position="280"/>
    </location>
</feature>
<dbReference type="PROSITE" id="PS01223">
    <property type="entry name" value="PROA"/>
    <property type="match status" value="1"/>
</dbReference>
<dbReference type="GO" id="GO:0055129">
    <property type="term" value="P:L-proline biosynthetic process"/>
    <property type="evidence" value="ECO:0007669"/>
    <property type="project" value="UniProtKB-UniRule"/>
</dbReference>
<evidence type="ECO:0000256" key="1">
    <source>
        <dbReference type="ARBA" id="ARBA00004985"/>
    </source>
</evidence>
<evidence type="ECO:0000256" key="6">
    <source>
        <dbReference type="ARBA" id="ARBA00049024"/>
    </source>
</evidence>
<evidence type="ECO:0000313" key="10">
    <source>
        <dbReference type="Proteomes" id="UP000595917"/>
    </source>
</evidence>
<comment type="catalytic activity">
    <reaction evidence="6 7">
        <text>L-glutamate 5-semialdehyde + phosphate + NADP(+) = L-glutamyl 5-phosphate + NADPH + H(+)</text>
        <dbReference type="Rhea" id="RHEA:19541"/>
        <dbReference type="ChEBI" id="CHEBI:15378"/>
        <dbReference type="ChEBI" id="CHEBI:43474"/>
        <dbReference type="ChEBI" id="CHEBI:57783"/>
        <dbReference type="ChEBI" id="CHEBI:58066"/>
        <dbReference type="ChEBI" id="CHEBI:58274"/>
        <dbReference type="ChEBI" id="CHEBI:58349"/>
        <dbReference type="EC" id="1.2.1.41"/>
    </reaction>
</comment>
<dbReference type="PIRSF" id="PIRSF000151">
    <property type="entry name" value="GPR"/>
    <property type="match status" value="1"/>
</dbReference>
<keyword evidence="4 7" id="KW-0521">NADP</keyword>
<evidence type="ECO:0000256" key="7">
    <source>
        <dbReference type="HAMAP-Rule" id="MF_00412"/>
    </source>
</evidence>
<protein>
    <recommendedName>
        <fullName evidence="7">Gamma-glutamyl phosphate reductase</fullName>
        <shortName evidence="7">GPR</shortName>
        <ecNumber evidence="7">1.2.1.41</ecNumber>
    </recommendedName>
    <alternativeName>
        <fullName evidence="7">Glutamate-5-semialdehyde dehydrogenase</fullName>
    </alternativeName>
    <alternativeName>
        <fullName evidence="7">Glutamyl-gamma-semialdehyde dehydrogenase</fullName>
        <shortName evidence="7">GSA dehydrogenase</shortName>
    </alternativeName>
</protein>
<evidence type="ECO:0000313" key="9">
    <source>
        <dbReference type="EMBL" id="QQO09653.1"/>
    </source>
</evidence>